<dbReference type="AlphaFoldDB" id="A0AAP0RWV8"/>
<reference evidence="1 2" key="1">
    <citation type="journal article" date="2024" name="Plant J.">
        <title>Genome sequences and population genomics reveal climatic adaptation and genomic divergence between two closely related sweetgum species.</title>
        <authorList>
            <person name="Xu W.Q."/>
            <person name="Ren C.Q."/>
            <person name="Zhang X.Y."/>
            <person name="Comes H.P."/>
            <person name="Liu X.H."/>
            <person name="Li Y.G."/>
            <person name="Kettle C.J."/>
            <person name="Jalonen R."/>
            <person name="Gaisberger H."/>
            <person name="Ma Y.Z."/>
            <person name="Qiu Y.X."/>
        </authorList>
    </citation>
    <scope>NUCLEOTIDE SEQUENCE [LARGE SCALE GENOMIC DNA]</scope>
    <source>
        <strain evidence="1">Hangzhou</strain>
    </source>
</reference>
<keyword evidence="2" id="KW-1185">Reference proteome</keyword>
<dbReference type="EMBL" id="JBBPBK010000004">
    <property type="protein sequence ID" value="KAK9286635.1"/>
    <property type="molecule type" value="Genomic_DNA"/>
</dbReference>
<dbReference type="Proteomes" id="UP001415857">
    <property type="component" value="Unassembled WGS sequence"/>
</dbReference>
<gene>
    <name evidence="1" type="ORF">L1049_015035</name>
</gene>
<evidence type="ECO:0000313" key="2">
    <source>
        <dbReference type="Proteomes" id="UP001415857"/>
    </source>
</evidence>
<comment type="caution">
    <text evidence="1">The sequence shown here is derived from an EMBL/GenBank/DDBJ whole genome shotgun (WGS) entry which is preliminary data.</text>
</comment>
<proteinExistence type="predicted"/>
<name>A0AAP0RWV8_LIQFO</name>
<sequence length="189" mass="21732">MAAKINPNPWVFYRGVAAVAEETPLPKIHETICTDVVGCLILPLIKEETKTQETNKDFSPILMLSGGILGDMAKTGFMGDYWLHQSSSMYCRYANLKFHLHLQLERAAKRVVDKQHRYETAVNRWAKEEYKTKRLHYGRTAEFSLVHESLEKEPVYNAFDGLKITKLAMSCVEFLPIHRPAMMEIIQCL</sequence>
<organism evidence="1 2">
    <name type="scientific">Liquidambar formosana</name>
    <name type="common">Formosan gum</name>
    <dbReference type="NCBI Taxonomy" id="63359"/>
    <lineage>
        <taxon>Eukaryota</taxon>
        <taxon>Viridiplantae</taxon>
        <taxon>Streptophyta</taxon>
        <taxon>Embryophyta</taxon>
        <taxon>Tracheophyta</taxon>
        <taxon>Spermatophyta</taxon>
        <taxon>Magnoliopsida</taxon>
        <taxon>eudicotyledons</taxon>
        <taxon>Gunneridae</taxon>
        <taxon>Pentapetalae</taxon>
        <taxon>Saxifragales</taxon>
        <taxon>Altingiaceae</taxon>
        <taxon>Liquidambar</taxon>
    </lineage>
</organism>
<evidence type="ECO:0000313" key="1">
    <source>
        <dbReference type="EMBL" id="KAK9286635.1"/>
    </source>
</evidence>
<accession>A0AAP0RWV8</accession>
<protein>
    <submittedName>
        <fullName evidence="1">Uncharacterized protein</fullName>
    </submittedName>
</protein>